<organism evidence="1 2">
    <name type="scientific">Vermiconidia calcicola</name>
    <dbReference type="NCBI Taxonomy" id="1690605"/>
    <lineage>
        <taxon>Eukaryota</taxon>
        <taxon>Fungi</taxon>
        <taxon>Dikarya</taxon>
        <taxon>Ascomycota</taxon>
        <taxon>Pezizomycotina</taxon>
        <taxon>Dothideomycetes</taxon>
        <taxon>Dothideomycetidae</taxon>
        <taxon>Mycosphaerellales</taxon>
        <taxon>Extremaceae</taxon>
        <taxon>Vermiconidia</taxon>
    </lineage>
</organism>
<evidence type="ECO:0000313" key="1">
    <source>
        <dbReference type="EMBL" id="KAK3698416.1"/>
    </source>
</evidence>
<accession>A0ACC3MLC5</accession>
<proteinExistence type="predicted"/>
<gene>
    <name evidence="1" type="ORF">LTR37_016986</name>
</gene>
<keyword evidence="2" id="KW-1185">Reference proteome</keyword>
<protein>
    <submittedName>
        <fullName evidence="1">Uncharacterized protein</fullName>
    </submittedName>
</protein>
<evidence type="ECO:0000313" key="2">
    <source>
        <dbReference type="Proteomes" id="UP001281147"/>
    </source>
</evidence>
<dbReference type="Proteomes" id="UP001281147">
    <property type="component" value="Unassembled WGS sequence"/>
</dbReference>
<sequence>MIALYRQRYETLREYIDVRAADEEQQKRHEAERQQAVEEARTRLRAGIEAVSELKKQVSYSNGGHTPPILATSDDQTLDALMEIVKSLPTCSACNAEKRMQRYTSEAASARMSKETLQAQLGFRPDGRSTLELERERIREQVARDSPFGRTGFYRGFGAGALKPTRHLNSNGYNSNKEVEVKTGKKPKKPMLAR</sequence>
<dbReference type="EMBL" id="JAUTXU010000211">
    <property type="protein sequence ID" value="KAK3698416.1"/>
    <property type="molecule type" value="Genomic_DNA"/>
</dbReference>
<comment type="caution">
    <text evidence="1">The sequence shown here is derived from an EMBL/GenBank/DDBJ whole genome shotgun (WGS) entry which is preliminary data.</text>
</comment>
<reference evidence="1" key="1">
    <citation type="submission" date="2023-07" db="EMBL/GenBank/DDBJ databases">
        <title>Black Yeasts Isolated from many extreme environments.</title>
        <authorList>
            <person name="Coleine C."/>
            <person name="Stajich J.E."/>
            <person name="Selbmann L."/>
        </authorList>
    </citation>
    <scope>NUCLEOTIDE SEQUENCE</scope>
    <source>
        <strain evidence="1">CCFEE 5714</strain>
    </source>
</reference>
<name>A0ACC3MLC5_9PEZI</name>